<organism evidence="1 2">
    <name type="scientific">Actinotalea soli</name>
    <dbReference type="NCBI Taxonomy" id="2819234"/>
    <lineage>
        <taxon>Bacteria</taxon>
        <taxon>Bacillati</taxon>
        <taxon>Actinomycetota</taxon>
        <taxon>Actinomycetes</taxon>
        <taxon>Micrococcales</taxon>
        <taxon>Cellulomonadaceae</taxon>
        <taxon>Actinotalea</taxon>
    </lineage>
</organism>
<evidence type="ECO:0000313" key="2">
    <source>
        <dbReference type="Proteomes" id="UP000664209"/>
    </source>
</evidence>
<comment type="caution">
    <text evidence="1">The sequence shown here is derived from an EMBL/GenBank/DDBJ whole genome shotgun (WGS) entry which is preliminary data.</text>
</comment>
<keyword evidence="2" id="KW-1185">Reference proteome</keyword>
<sequence>MAAEGEAGAVRLVVESGTGRESAAAVILALEEAGYAVDDESTDDARPFWHEVAASGPEGAVLADVSDETGGGWLVDYTFTPADP</sequence>
<dbReference type="RefSeq" id="WP_208056727.1">
    <property type="nucleotide sequence ID" value="NZ_JAGEMK010000009.1"/>
</dbReference>
<protein>
    <submittedName>
        <fullName evidence="1">Uncharacterized protein</fullName>
    </submittedName>
</protein>
<name>A0A939LVS6_9CELL</name>
<evidence type="ECO:0000313" key="1">
    <source>
        <dbReference type="EMBL" id="MBO1753049.1"/>
    </source>
</evidence>
<dbReference type="EMBL" id="JAGEMK010000009">
    <property type="protein sequence ID" value="MBO1753049.1"/>
    <property type="molecule type" value="Genomic_DNA"/>
</dbReference>
<dbReference type="AlphaFoldDB" id="A0A939LVS6"/>
<dbReference type="Proteomes" id="UP000664209">
    <property type="component" value="Unassembled WGS sequence"/>
</dbReference>
<proteinExistence type="predicted"/>
<gene>
    <name evidence="1" type="ORF">J4G33_14650</name>
</gene>
<accession>A0A939LVS6</accession>
<reference evidence="1" key="1">
    <citation type="submission" date="2021-03" db="EMBL/GenBank/DDBJ databases">
        <title>Actinotalea soli sp. nov., isolated from soil.</title>
        <authorList>
            <person name="Ping W."/>
            <person name="Zhang J."/>
        </authorList>
    </citation>
    <scope>NUCLEOTIDE SEQUENCE</scope>
    <source>
        <strain evidence="1">BY-33</strain>
    </source>
</reference>